<dbReference type="AlphaFoldDB" id="A0A1A6H8M8"/>
<feature type="non-terminal residue" evidence="3">
    <location>
        <position position="1"/>
    </location>
</feature>
<accession>A0A1A6H8M8</accession>
<feature type="transmembrane region" description="Helical" evidence="2">
    <location>
        <begin position="73"/>
        <end position="93"/>
    </location>
</feature>
<evidence type="ECO:0000313" key="4">
    <source>
        <dbReference type="Proteomes" id="UP000092124"/>
    </source>
</evidence>
<keyword evidence="4" id="KW-1185">Reference proteome</keyword>
<keyword evidence="2" id="KW-1133">Transmembrane helix</keyword>
<name>A0A1A6H8M8_NEOLE</name>
<dbReference type="Proteomes" id="UP000092124">
    <property type="component" value="Unassembled WGS sequence"/>
</dbReference>
<gene>
    <name evidence="3" type="ORF">A6R68_14503</name>
</gene>
<keyword evidence="2" id="KW-0812">Transmembrane</keyword>
<evidence type="ECO:0000256" key="2">
    <source>
        <dbReference type="SAM" id="Phobius"/>
    </source>
</evidence>
<comment type="caution">
    <text evidence="3">The sequence shown here is derived from an EMBL/GenBank/DDBJ whole genome shotgun (WGS) entry which is preliminary data.</text>
</comment>
<dbReference type="EMBL" id="LZPO01044266">
    <property type="protein sequence ID" value="OBS74938.1"/>
    <property type="molecule type" value="Genomic_DNA"/>
</dbReference>
<protein>
    <submittedName>
        <fullName evidence="3">Uncharacterized protein</fullName>
    </submittedName>
</protein>
<proteinExistence type="predicted"/>
<keyword evidence="2" id="KW-0472">Membrane</keyword>
<evidence type="ECO:0000313" key="3">
    <source>
        <dbReference type="EMBL" id="OBS74938.1"/>
    </source>
</evidence>
<reference evidence="3 4" key="1">
    <citation type="submission" date="2016-06" db="EMBL/GenBank/DDBJ databases">
        <title>The Draft Genome Sequence and Annotation of the Desert Woodrat Neotoma lepida.</title>
        <authorList>
            <person name="Campbell M."/>
            <person name="Oakeson K.F."/>
            <person name="Yandell M."/>
            <person name="Halpert J.R."/>
            <person name="Dearing D."/>
        </authorList>
    </citation>
    <scope>NUCLEOTIDE SEQUENCE [LARGE SCALE GENOMIC DNA]</scope>
    <source>
        <strain evidence="3">417</strain>
        <tissue evidence="3">Liver</tissue>
    </source>
</reference>
<feature type="compositionally biased region" description="Low complexity" evidence="1">
    <location>
        <begin position="37"/>
        <end position="62"/>
    </location>
</feature>
<organism evidence="3 4">
    <name type="scientific">Neotoma lepida</name>
    <name type="common">Desert woodrat</name>
    <dbReference type="NCBI Taxonomy" id="56216"/>
    <lineage>
        <taxon>Eukaryota</taxon>
        <taxon>Metazoa</taxon>
        <taxon>Chordata</taxon>
        <taxon>Craniata</taxon>
        <taxon>Vertebrata</taxon>
        <taxon>Euteleostomi</taxon>
        <taxon>Mammalia</taxon>
        <taxon>Eutheria</taxon>
        <taxon>Euarchontoglires</taxon>
        <taxon>Glires</taxon>
        <taxon>Rodentia</taxon>
        <taxon>Myomorpha</taxon>
        <taxon>Muroidea</taxon>
        <taxon>Cricetidae</taxon>
        <taxon>Neotominae</taxon>
        <taxon>Neotoma</taxon>
    </lineage>
</organism>
<feature type="region of interest" description="Disordered" evidence="1">
    <location>
        <begin position="1"/>
        <end position="66"/>
    </location>
</feature>
<sequence length="111" mass="11584">PHYFRKSTKSTSPRFCPPRPPCKCRRAGSGPPPRAPAWPQARIPARSLSSASPRPSPAVSLRFSDAQPRRGPLGALGVGVVAACGVLAVPLLLSPAVLHLAERPLPVGLAV</sequence>
<evidence type="ECO:0000256" key="1">
    <source>
        <dbReference type="SAM" id="MobiDB-lite"/>
    </source>
</evidence>